<evidence type="ECO:0000256" key="2">
    <source>
        <dbReference type="SAM" id="Phobius"/>
    </source>
</evidence>
<name>A0A5N6RC75_9ROSI</name>
<protein>
    <submittedName>
        <fullName evidence="3">Uncharacterized protein</fullName>
    </submittedName>
</protein>
<keyword evidence="4" id="KW-1185">Reference proteome</keyword>
<feature type="region of interest" description="Disordered" evidence="1">
    <location>
        <begin position="63"/>
        <end position="167"/>
    </location>
</feature>
<dbReference type="PANTHER" id="PTHR34555">
    <property type="entry name" value="INTEGRAL MEMBRANE HEMOLYSIN-III-LIKE PROTEIN"/>
    <property type="match status" value="1"/>
</dbReference>
<feature type="compositionally biased region" description="Basic and acidic residues" evidence="1">
    <location>
        <begin position="101"/>
        <end position="118"/>
    </location>
</feature>
<feature type="transmembrane region" description="Helical" evidence="2">
    <location>
        <begin position="248"/>
        <end position="271"/>
    </location>
</feature>
<evidence type="ECO:0000256" key="1">
    <source>
        <dbReference type="SAM" id="MobiDB-lite"/>
    </source>
</evidence>
<reference evidence="3 4" key="1">
    <citation type="submission" date="2019-06" db="EMBL/GenBank/DDBJ databases">
        <title>A chromosomal-level reference genome of Carpinus fangiana (Coryloideae, Betulaceae).</title>
        <authorList>
            <person name="Yang X."/>
            <person name="Wang Z."/>
            <person name="Zhang L."/>
            <person name="Hao G."/>
            <person name="Liu J."/>
            <person name="Yang Y."/>
        </authorList>
    </citation>
    <scope>NUCLEOTIDE SEQUENCE [LARGE SCALE GENOMIC DNA]</scope>
    <source>
        <strain evidence="3">Cfa_2016G</strain>
        <tissue evidence="3">Leaf</tissue>
    </source>
</reference>
<keyword evidence="2" id="KW-0472">Membrane</keyword>
<keyword evidence="2" id="KW-1133">Transmembrane helix</keyword>
<dbReference type="EMBL" id="CM017325">
    <property type="protein sequence ID" value="KAE8057398.1"/>
    <property type="molecule type" value="Genomic_DNA"/>
</dbReference>
<dbReference type="Proteomes" id="UP000327013">
    <property type="component" value="Chromosome 5"/>
</dbReference>
<evidence type="ECO:0000313" key="3">
    <source>
        <dbReference type="EMBL" id="KAE8057398.1"/>
    </source>
</evidence>
<accession>A0A5N6RC75</accession>
<gene>
    <name evidence="3" type="ORF">FH972_014094</name>
</gene>
<dbReference type="AlphaFoldDB" id="A0A5N6RC75"/>
<organism evidence="3 4">
    <name type="scientific">Carpinus fangiana</name>
    <dbReference type="NCBI Taxonomy" id="176857"/>
    <lineage>
        <taxon>Eukaryota</taxon>
        <taxon>Viridiplantae</taxon>
        <taxon>Streptophyta</taxon>
        <taxon>Embryophyta</taxon>
        <taxon>Tracheophyta</taxon>
        <taxon>Spermatophyta</taxon>
        <taxon>Magnoliopsida</taxon>
        <taxon>eudicotyledons</taxon>
        <taxon>Gunneridae</taxon>
        <taxon>Pentapetalae</taxon>
        <taxon>rosids</taxon>
        <taxon>fabids</taxon>
        <taxon>Fagales</taxon>
        <taxon>Betulaceae</taxon>
        <taxon>Carpinus</taxon>
    </lineage>
</organism>
<dbReference type="PANTHER" id="PTHR34555:SF7">
    <property type="entry name" value="DUF3741 DOMAIN-CONTAINING PROTEIN"/>
    <property type="match status" value="1"/>
</dbReference>
<feature type="compositionally biased region" description="Low complexity" evidence="1">
    <location>
        <begin position="141"/>
        <end position="155"/>
    </location>
</feature>
<dbReference type="OrthoDB" id="1925139at2759"/>
<proteinExistence type="predicted"/>
<keyword evidence="2" id="KW-0812">Transmembrane</keyword>
<evidence type="ECO:0000313" key="4">
    <source>
        <dbReference type="Proteomes" id="UP000327013"/>
    </source>
</evidence>
<sequence>MINTNLKNNALGHVGLPVCHKQSPIGRKKVALRDVQNDSRSLIHNDPESCVLGLSTDAVKVSGTERLTPECPSNPRYDQSWRSNDADEHVTHAGRNSGSELGKRRVQEASNKKSDFLKLRKYFHNKPELPQQHPEEKERNTSSVPASAPTPSASVMTFSPDRPSVPISLANPGSGLPAAESNCLQLTSESDIPQFTDSKGNTDQERKEQFLHLQKPQKHCYEYDQRDYNHCKTVYWCCFKMLPVLCSYFLDLRVLGLFFVVCDFISVSSFISC</sequence>